<dbReference type="InterPro" id="IPR042099">
    <property type="entry name" value="ANL_N_sf"/>
</dbReference>
<evidence type="ECO:0000259" key="5">
    <source>
        <dbReference type="Pfam" id="PF00501"/>
    </source>
</evidence>
<feature type="domain" description="AMP-binding enzyme C-terminal" evidence="6">
    <location>
        <begin position="441"/>
        <end position="518"/>
    </location>
</feature>
<evidence type="ECO:0000313" key="7">
    <source>
        <dbReference type="EMBL" id="KAK9506516.1"/>
    </source>
</evidence>
<dbReference type="InterPro" id="IPR045851">
    <property type="entry name" value="AMP-bd_C_sf"/>
</dbReference>
<keyword evidence="8" id="KW-1185">Reference proteome</keyword>
<dbReference type="CDD" id="cd05911">
    <property type="entry name" value="Firefly_Luc_like"/>
    <property type="match status" value="1"/>
</dbReference>
<evidence type="ECO:0000313" key="8">
    <source>
        <dbReference type="Proteomes" id="UP001461498"/>
    </source>
</evidence>
<evidence type="ECO:0000256" key="2">
    <source>
        <dbReference type="ARBA" id="ARBA00006432"/>
    </source>
</evidence>
<comment type="similarity">
    <text evidence="2">Belongs to the ATP-dependent AMP-binding enzyme family.</text>
</comment>
<accession>A0AAW1D716</accession>
<name>A0AAW1D716_9HEMI</name>
<dbReference type="AlphaFoldDB" id="A0AAW1D716"/>
<dbReference type="InterPro" id="IPR025110">
    <property type="entry name" value="AMP-bd_C"/>
</dbReference>
<keyword evidence="4" id="KW-0576">Peroxisome</keyword>
<dbReference type="SUPFAM" id="SSF56801">
    <property type="entry name" value="Acetyl-CoA synthetase-like"/>
    <property type="match status" value="1"/>
</dbReference>
<evidence type="ECO:0000259" key="6">
    <source>
        <dbReference type="Pfam" id="PF13193"/>
    </source>
</evidence>
<organism evidence="7 8">
    <name type="scientific">Rhynocoris fuscipes</name>
    <dbReference type="NCBI Taxonomy" id="488301"/>
    <lineage>
        <taxon>Eukaryota</taxon>
        <taxon>Metazoa</taxon>
        <taxon>Ecdysozoa</taxon>
        <taxon>Arthropoda</taxon>
        <taxon>Hexapoda</taxon>
        <taxon>Insecta</taxon>
        <taxon>Pterygota</taxon>
        <taxon>Neoptera</taxon>
        <taxon>Paraneoptera</taxon>
        <taxon>Hemiptera</taxon>
        <taxon>Heteroptera</taxon>
        <taxon>Panheteroptera</taxon>
        <taxon>Cimicomorpha</taxon>
        <taxon>Reduviidae</taxon>
        <taxon>Harpactorinae</taxon>
        <taxon>Harpactorini</taxon>
        <taxon>Rhynocoris</taxon>
    </lineage>
</organism>
<dbReference type="InterPro" id="IPR000873">
    <property type="entry name" value="AMP-dep_synth/lig_dom"/>
</dbReference>
<gene>
    <name evidence="7" type="ORF">O3M35_008439</name>
</gene>
<keyword evidence="3" id="KW-0436">Ligase</keyword>
<evidence type="ECO:0000256" key="3">
    <source>
        <dbReference type="ARBA" id="ARBA00022598"/>
    </source>
</evidence>
<dbReference type="FunFam" id="3.30.300.30:FF:000007">
    <property type="entry name" value="4-coumarate--CoA ligase 2"/>
    <property type="match status" value="1"/>
</dbReference>
<dbReference type="EMBL" id="JAPXFL010000005">
    <property type="protein sequence ID" value="KAK9506516.1"/>
    <property type="molecule type" value="Genomic_DNA"/>
</dbReference>
<sequence>MQALEEYCDSPILNSVGCSNLAECLLNSIKKYKNNIAQIDCNSGAKITFNDIKTKALTASFCLNKAGIKRGDIVAICSSNNIDYCWQILAILHCGACCSLVSPTATPRELIHNLNITKPKAVICENLNDKQLETILERECVQYIWMNDEPSSVSKCKSVSELLEDEDQVGYNRWSGLCPAIGTDPAFICSSSGSTGLPKGVLLTHNNLISMLIYSELFMKKNGTALGLMPFYHAYGLGLMLMALNEGTRVAVLSKFSLVEFINAINMYQVTHLHIVPSLLATLAKNKEIMAENLKSIQEVYTGAGAIITKHQLALKSKLSKHAKLYHSYGMTETTFVVLFAESRYDKPGSSGKLLSGISAKIVSENGDELGEGQIGELLLKGKTIMSGYLNNPEATSEAIDQHRWLHTGDLAYFDNDGYFYIVDRIKEMIKYQGYQVSPTEIEMVLLAHPGVSQVAVVGIPHETYGELPRAYVVRDKCGHSVTEEELQNLIKDELSPYKQLRGGVCFVGSLPNSPTGKIQKKILKSNS</sequence>
<protein>
    <submittedName>
        <fullName evidence="7">Uncharacterized protein</fullName>
    </submittedName>
</protein>
<dbReference type="GO" id="GO:0016405">
    <property type="term" value="F:CoA-ligase activity"/>
    <property type="evidence" value="ECO:0007669"/>
    <property type="project" value="TreeGrafter"/>
</dbReference>
<dbReference type="Gene3D" id="3.30.300.30">
    <property type="match status" value="1"/>
</dbReference>
<dbReference type="GO" id="GO:0005777">
    <property type="term" value="C:peroxisome"/>
    <property type="evidence" value="ECO:0007669"/>
    <property type="project" value="UniProtKB-SubCell"/>
</dbReference>
<feature type="domain" description="AMP-dependent synthetase/ligase" evidence="5">
    <location>
        <begin position="28"/>
        <end position="390"/>
    </location>
</feature>
<evidence type="ECO:0000256" key="1">
    <source>
        <dbReference type="ARBA" id="ARBA00004275"/>
    </source>
</evidence>
<dbReference type="Pfam" id="PF13193">
    <property type="entry name" value="AMP-binding_C"/>
    <property type="match status" value="1"/>
</dbReference>
<comment type="subcellular location">
    <subcellularLocation>
        <location evidence="1">Peroxisome</location>
    </subcellularLocation>
</comment>
<reference evidence="7 8" key="1">
    <citation type="submission" date="2022-12" db="EMBL/GenBank/DDBJ databases">
        <title>Chromosome-level genome assembly of true bugs.</title>
        <authorList>
            <person name="Ma L."/>
            <person name="Li H."/>
        </authorList>
    </citation>
    <scope>NUCLEOTIDE SEQUENCE [LARGE SCALE GENOMIC DNA]</scope>
    <source>
        <strain evidence="7">Lab_2022b</strain>
    </source>
</reference>
<dbReference type="PANTHER" id="PTHR24096">
    <property type="entry name" value="LONG-CHAIN-FATTY-ACID--COA LIGASE"/>
    <property type="match status" value="1"/>
</dbReference>
<dbReference type="Proteomes" id="UP001461498">
    <property type="component" value="Unassembled WGS sequence"/>
</dbReference>
<proteinExistence type="inferred from homology"/>
<dbReference type="Pfam" id="PF00501">
    <property type="entry name" value="AMP-binding"/>
    <property type="match status" value="1"/>
</dbReference>
<dbReference type="PANTHER" id="PTHR24096:SF149">
    <property type="entry name" value="AMP-BINDING DOMAIN-CONTAINING PROTEIN-RELATED"/>
    <property type="match status" value="1"/>
</dbReference>
<evidence type="ECO:0000256" key="4">
    <source>
        <dbReference type="ARBA" id="ARBA00023140"/>
    </source>
</evidence>
<comment type="caution">
    <text evidence="7">The sequence shown here is derived from an EMBL/GenBank/DDBJ whole genome shotgun (WGS) entry which is preliminary data.</text>
</comment>
<dbReference type="Gene3D" id="3.40.50.12780">
    <property type="entry name" value="N-terminal domain of ligase-like"/>
    <property type="match status" value="1"/>
</dbReference>